<feature type="domain" description="DUF6705" evidence="2">
    <location>
        <begin position="1"/>
        <end position="149"/>
    </location>
</feature>
<feature type="signal peptide" evidence="1">
    <location>
        <begin position="1"/>
        <end position="19"/>
    </location>
</feature>
<keyword evidence="1" id="KW-0732">Signal</keyword>
<name>A0ABU1A0C2_9FLAO</name>
<protein>
    <recommendedName>
        <fullName evidence="2">DUF6705 domain-containing protein</fullName>
    </recommendedName>
</protein>
<dbReference type="InterPro" id="IPR046551">
    <property type="entry name" value="DUF6705"/>
</dbReference>
<comment type="caution">
    <text evidence="3">The sequence shown here is derived from an EMBL/GenBank/DDBJ whole genome shotgun (WGS) entry which is preliminary data.</text>
</comment>
<dbReference type="EMBL" id="JAVHUL010000012">
    <property type="protein sequence ID" value="MDQ7917148.1"/>
    <property type="molecule type" value="Genomic_DNA"/>
</dbReference>
<accession>A0ABU1A0C2</accession>
<gene>
    <name evidence="3" type="ORF">RBU60_06135</name>
</gene>
<reference evidence="3 4" key="1">
    <citation type="submission" date="2023-08" db="EMBL/GenBank/DDBJ databases">
        <title>Mesonia sp. MT50, isolated from deep-sea sediment of the Mariana Trench.</title>
        <authorList>
            <person name="Fu H."/>
        </authorList>
    </citation>
    <scope>NUCLEOTIDE SEQUENCE [LARGE SCALE GENOMIC DNA]</scope>
    <source>
        <strain evidence="3 4">MT50</strain>
    </source>
</reference>
<dbReference type="PROSITE" id="PS51257">
    <property type="entry name" value="PROKAR_LIPOPROTEIN"/>
    <property type="match status" value="1"/>
</dbReference>
<sequence>MKNTLLICLFVFAALSCKAQNIIPVEDFFDYQNEIPDGTYIKDINNVLNKFTGTWLGSYDNKNYEIVVEEVVYQSQIRTSLTYDQLHLRYKITDANGTILLNTLPLPDDNDYVAMGQYVNPSGAYQLDYAGYEYDCGQSGTLFIKTFNDNTQMKLYLYLGESPYNEDDCPNGFAEQEFPTNSQMLLTKQ</sequence>
<dbReference type="Pfam" id="PF20448">
    <property type="entry name" value="DUF6705"/>
    <property type="match status" value="1"/>
</dbReference>
<proteinExistence type="predicted"/>
<evidence type="ECO:0000259" key="2">
    <source>
        <dbReference type="Pfam" id="PF20448"/>
    </source>
</evidence>
<evidence type="ECO:0000313" key="3">
    <source>
        <dbReference type="EMBL" id="MDQ7917148.1"/>
    </source>
</evidence>
<evidence type="ECO:0000313" key="4">
    <source>
        <dbReference type="Proteomes" id="UP001230915"/>
    </source>
</evidence>
<evidence type="ECO:0000256" key="1">
    <source>
        <dbReference type="SAM" id="SignalP"/>
    </source>
</evidence>
<dbReference type="Proteomes" id="UP001230915">
    <property type="component" value="Unassembled WGS sequence"/>
</dbReference>
<dbReference type="RefSeq" id="WP_308863858.1">
    <property type="nucleotide sequence ID" value="NZ_JAVHUL010000012.1"/>
</dbReference>
<feature type="chain" id="PRO_5045055947" description="DUF6705 domain-containing protein" evidence="1">
    <location>
        <begin position="20"/>
        <end position="189"/>
    </location>
</feature>
<organism evidence="3 4">
    <name type="scientific">Mesonia profundi</name>
    <dbReference type="NCBI Taxonomy" id="3070998"/>
    <lineage>
        <taxon>Bacteria</taxon>
        <taxon>Pseudomonadati</taxon>
        <taxon>Bacteroidota</taxon>
        <taxon>Flavobacteriia</taxon>
        <taxon>Flavobacteriales</taxon>
        <taxon>Flavobacteriaceae</taxon>
        <taxon>Mesonia</taxon>
    </lineage>
</organism>
<keyword evidence="4" id="KW-1185">Reference proteome</keyword>